<reference evidence="13 14" key="1">
    <citation type="submission" date="2019-03" db="EMBL/GenBank/DDBJ databases">
        <title>Sequencing 25 genomes of Wallemia mellicola.</title>
        <authorList>
            <person name="Gostincar C."/>
        </authorList>
    </citation>
    <scope>NUCLEOTIDE SEQUENCE [LARGE SCALE GENOMIC DNA]</scope>
    <source>
        <strain evidence="13 14">EXF-1277</strain>
    </source>
</reference>
<evidence type="ECO:0000313" key="13">
    <source>
        <dbReference type="EMBL" id="TIC71779.1"/>
    </source>
</evidence>
<dbReference type="GO" id="GO:0016705">
    <property type="term" value="F:oxidoreductase activity, acting on paired donors, with incorporation or reduction of molecular oxygen"/>
    <property type="evidence" value="ECO:0007669"/>
    <property type="project" value="InterPro"/>
</dbReference>
<dbReference type="AlphaFoldDB" id="A0AB74KIF8"/>
<comment type="caution">
    <text evidence="13">The sequence shown here is derived from an EMBL/GenBank/DDBJ whole genome shotgun (WGS) entry which is preliminary data.</text>
</comment>
<organism evidence="13 14">
    <name type="scientific">Wallemia mellicola</name>
    <dbReference type="NCBI Taxonomy" id="1708541"/>
    <lineage>
        <taxon>Eukaryota</taxon>
        <taxon>Fungi</taxon>
        <taxon>Dikarya</taxon>
        <taxon>Basidiomycota</taxon>
        <taxon>Wallemiomycotina</taxon>
        <taxon>Wallemiomycetes</taxon>
        <taxon>Wallemiales</taxon>
        <taxon>Wallemiaceae</taxon>
        <taxon>Wallemia</taxon>
    </lineage>
</organism>
<dbReference type="CDD" id="cd11042">
    <property type="entry name" value="CYP51-like"/>
    <property type="match status" value="1"/>
</dbReference>
<evidence type="ECO:0000256" key="8">
    <source>
        <dbReference type="ARBA" id="ARBA00023033"/>
    </source>
</evidence>
<dbReference type="PRINTS" id="PR00465">
    <property type="entry name" value="EP450IV"/>
</dbReference>
<dbReference type="PANTHER" id="PTHR24304:SF2">
    <property type="entry name" value="24-HYDROXYCHOLESTEROL 7-ALPHA-HYDROXYLASE"/>
    <property type="match status" value="1"/>
</dbReference>
<dbReference type="PRINTS" id="PR00385">
    <property type="entry name" value="P450"/>
</dbReference>
<dbReference type="InterPro" id="IPR036396">
    <property type="entry name" value="Cyt_P450_sf"/>
</dbReference>
<comment type="subcellular location">
    <subcellularLocation>
        <location evidence="2">Membrane</location>
    </subcellularLocation>
</comment>
<evidence type="ECO:0000256" key="6">
    <source>
        <dbReference type="ARBA" id="ARBA00023002"/>
    </source>
</evidence>
<feature type="transmembrane region" description="Helical" evidence="12">
    <location>
        <begin position="80"/>
        <end position="105"/>
    </location>
</feature>
<dbReference type="InterPro" id="IPR002403">
    <property type="entry name" value="Cyt_P450_E_grp-IV"/>
</dbReference>
<gene>
    <name evidence="13" type="ORF">E3Q03_00372</name>
</gene>
<dbReference type="GO" id="GO:0004497">
    <property type="term" value="F:monooxygenase activity"/>
    <property type="evidence" value="ECO:0007669"/>
    <property type="project" value="UniProtKB-KW"/>
</dbReference>
<comment type="cofactor">
    <cofactor evidence="1 10">
        <name>heme</name>
        <dbReference type="ChEBI" id="CHEBI:30413"/>
    </cofactor>
</comment>
<dbReference type="FunFam" id="1.10.630.10:FF:000033">
    <property type="entry name" value="14-alpha sterol demethylase"/>
    <property type="match status" value="1"/>
</dbReference>
<evidence type="ECO:0000256" key="5">
    <source>
        <dbReference type="ARBA" id="ARBA00022723"/>
    </source>
</evidence>
<evidence type="ECO:0000256" key="7">
    <source>
        <dbReference type="ARBA" id="ARBA00023004"/>
    </source>
</evidence>
<evidence type="ECO:0000256" key="12">
    <source>
        <dbReference type="SAM" id="Phobius"/>
    </source>
</evidence>
<keyword evidence="8 11" id="KW-0503">Monooxygenase</keyword>
<evidence type="ECO:0000256" key="1">
    <source>
        <dbReference type="ARBA" id="ARBA00001971"/>
    </source>
</evidence>
<evidence type="ECO:0000256" key="3">
    <source>
        <dbReference type="ARBA" id="ARBA00010617"/>
    </source>
</evidence>
<keyword evidence="12" id="KW-0812">Transmembrane</keyword>
<dbReference type="InterPro" id="IPR050529">
    <property type="entry name" value="CYP450_sterol_14alpha_dmase"/>
</dbReference>
<dbReference type="PANTHER" id="PTHR24304">
    <property type="entry name" value="CYTOCHROME P450 FAMILY 7"/>
    <property type="match status" value="1"/>
</dbReference>
<dbReference type="SUPFAM" id="SSF48264">
    <property type="entry name" value="Cytochrome P450"/>
    <property type="match status" value="1"/>
</dbReference>
<evidence type="ECO:0000256" key="10">
    <source>
        <dbReference type="PIRSR" id="PIRSR602403-1"/>
    </source>
</evidence>
<keyword evidence="7 10" id="KW-0408">Iron</keyword>
<dbReference type="Pfam" id="PF00067">
    <property type="entry name" value="p450"/>
    <property type="match status" value="1"/>
</dbReference>
<name>A0AB74KIF8_9BASI</name>
<dbReference type="GO" id="GO:0016020">
    <property type="term" value="C:membrane"/>
    <property type="evidence" value="ECO:0007669"/>
    <property type="project" value="UniProtKB-SubCell"/>
</dbReference>
<keyword evidence="5 10" id="KW-0479">Metal-binding</keyword>
<feature type="binding site" description="axial binding residue" evidence="10">
    <location>
        <position position="495"/>
    </location>
    <ligand>
        <name>heme</name>
        <dbReference type="ChEBI" id="CHEBI:30413"/>
    </ligand>
    <ligandPart>
        <name>Fe</name>
        <dbReference type="ChEBI" id="CHEBI:18248"/>
    </ligandPart>
</feature>
<evidence type="ECO:0000256" key="2">
    <source>
        <dbReference type="ARBA" id="ARBA00004370"/>
    </source>
</evidence>
<dbReference type="GO" id="GO:0020037">
    <property type="term" value="F:heme binding"/>
    <property type="evidence" value="ECO:0007669"/>
    <property type="project" value="InterPro"/>
</dbReference>
<evidence type="ECO:0000256" key="4">
    <source>
        <dbReference type="ARBA" id="ARBA00022617"/>
    </source>
</evidence>
<dbReference type="Proteomes" id="UP000305362">
    <property type="component" value="Unassembled WGS sequence"/>
</dbReference>
<dbReference type="InterPro" id="IPR017972">
    <property type="entry name" value="Cyt_P450_CS"/>
</dbReference>
<accession>A0AB74KIF8</accession>
<dbReference type="EMBL" id="SPRV01000002">
    <property type="protein sequence ID" value="TIC71779.1"/>
    <property type="molecule type" value="Genomic_DNA"/>
</dbReference>
<evidence type="ECO:0000256" key="11">
    <source>
        <dbReference type="RuleBase" id="RU000461"/>
    </source>
</evidence>
<comment type="similarity">
    <text evidence="3 11">Belongs to the cytochrome P450 family.</text>
</comment>
<evidence type="ECO:0000313" key="14">
    <source>
        <dbReference type="Proteomes" id="UP000305362"/>
    </source>
</evidence>
<dbReference type="InterPro" id="IPR001128">
    <property type="entry name" value="Cyt_P450"/>
</dbReference>
<evidence type="ECO:0000256" key="9">
    <source>
        <dbReference type="ARBA" id="ARBA00023136"/>
    </source>
</evidence>
<protein>
    <submittedName>
        <fullName evidence="13">Cytochrome P450</fullName>
    </submittedName>
</protein>
<dbReference type="GO" id="GO:0005506">
    <property type="term" value="F:iron ion binding"/>
    <property type="evidence" value="ECO:0007669"/>
    <property type="project" value="InterPro"/>
</dbReference>
<keyword evidence="9 12" id="KW-0472">Membrane</keyword>
<keyword evidence="12" id="KW-1133">Transmembrane helix</keyword>
<keyword evidence="4 10" id="KW-0349">Heme</keyword>
<sequence length="548" mass="61792">MPCVQSLLANFSSLSTTLQYILGAIAFVVISIVLNVLSQVLPIKSSSSPPMVFHIVPFIGSTITYGMDPYKFMFDNRKKVGYLIIIMIYLNTGQYGDVFTFILLGRKMTVALGPKGNDLILNGKLNQVSAEEAYTHLTTPVFGKDVVYDVPNSVLMEQKKFVKFGLSSENLKKYVEMIQDETLKFINRDAAFKAYQDNNPNGGDFHCFQTMSEITILTASRTLQGKEVRDGLDKSFADMYHDLDGGFTPLNFMFPNLPLPSYKRRDVAQKKMSDFYSEIIQRRREEGSHEYDMIASLMECKYKDGRQLKDREIAHIMIALLMAGQHTSSATSSWILFHLGDKPEVVEALYQEQKEKFMKDDGTFEPLNLDDMRDCPILNSVIKETLRLHPPIHSIIRKVINEIPVPQSLSAPSEKSSYVIPKGNFVIACPGVSAVDPLLWNNSNEFEPTRWTTKTKEQELANADETGETVDYGFGAISKGTSSPYQPFGAGRHRCIGEQFAYLQLSTIIATFIRHMTLEAKNGVPPQDYTSMIVLPQPGSRLHFKRRN</sequence>
<dbReference type="PROSITE" id="PS00086">
    <property type="entry name" value="CYTOCHROME_P450"/>
    <property type="match status" value="1"/>
</dbReference>
<dbReference type="Gene3D" id="1.10.630.10">
    <property type="entry name" value="Cytochrome P450"/>
    <property type="match status" value="1"/>
</dbReference>
<keyword evidence="6 11" id="KW-0560">Oxidoreductase</keyword>
<feature type="transmembrane region" description="Helical" evidence="12">
    <location>
        <begin position="20"/>
        <end position="38"/>
    </location>
</feature>
<proteinExistence type="inferred from homology"/>